<name>A0ABQ8UAR9_9EUKA</name>
<comment type="caution">
    <text evidence="2">The sequence shown here is derived from an EMBL/GenBank/DDBJ whole genome shotgun (WGS) entry which is preliminary data.</text>
</comment>
<accession>A0ABQ8UAR9</accession>
<gene>
    <name evidence="2" type="ORF">PAPYR_8364</name>
</gene>
<evidence type="ECO:0000313" key="3">
    <source>
        <dbReference type="Proteomes" id="UP001141327"/>
    </source>
</evidence>
<keyword evidence="3" id="KW-1185">Reference proteome</keyword>
<dbReference type="EMBL" id="JAPMOS010000071">
    <property type="protein sequence ID" value="KAJ4456399.1"/>
    <property type="molecule type" value="Genomic_DNA"/>
</dbReference>
<feature type="compositionally biased region" description="Polar residues" evidence="1">
    <location>
        <begin position="86"/>
        <end position="107"/>
    </location>
</feature>
<reference evidence="2" key="1">
    <citation type="journal article" date="2022" name="bioRxiv">
        <title>Genomics of Preaxostyla Flagellates Illuminates Evolutionary Transitions and the Path Towards Mitochondrial Loss.</title>
        <authorList>
            <person name="Novak L.V.F."/>
            <person name="Treitli S.C."/>
            <person name="Pyrih J."/>
            <person name="Halakuc P."/>
            <person name="Pipaliya S.V."/>
            <person name="Vacek V."/>
            <person name="Brzon O."/>
            <person name="Soukal P."/>
            <person name="Eme L."/>
            <person name="Dacks J.B."/>
            <person name="Karnkowska A."/>
            <person name="Elias M."/>
            <person name="Hampl V."/>
        </authorList>
    </citation>
    <scope>NUCLEOTIDE SEQUENCE</scope>
    <source>
        <strain evidence="2">RCP-MX</strain>
    </source>
</reference>
<sequence length="314" mass="32943">MLYLTLSPLLRAPPPIAATVEAVTLASQEMKRTRRRPKEIFNSVSPLMRAVLAQPASGGARFLLSQTRLANATMQAAELAAAYPGSMSQRNSGCTARSQPPNASTRSPHGRSRGGLSTGGGGLAASPANSARVGATAGVGSTSPSPTRTSPHHQQHQHVSSGAEAGATATMTPIERFQSHLDDDTRLRLFQLAQQKEAGDYAPSVAPSEGKRSIGTAGTRAGTSPSIQPPPRLTSLQKLHMKFAQMEVTAGPDSPLPSATVSGYITLLRRTVDSAGVLPSRSPVGYGHRNVERATRWVSLCPNKYVAVQASPRA</sequence>
<proteinExistence type="predicted"/>
<protein>
    <submittedName>
        <fullName evidence="2">Uncharacterized protein</fullName>
    </submittedName>
</protein>
<evidence type="ECO:0000313" key="2">
    <source>
        <dbReference type="EMBL" id="KAJ4456399.1"/>
    </source>
</evidence>
<feature type="region of interest" description="Disordered" evidence="1">
    <location>
        <begin position="197"/>
        <end position="229"/>
    </location>
</feature>
<feature type="region of interest" description="Disordered" evidence="1">
    <location>
        <begin position="86"/>
        <end position="166"/>
    </location>
</feature>
<dbReference type="Proteomes" id="UP001141327">
    <property type="component" value="Unassembled WGS sequence"/>
</dbReference>
<evidence type="ECO:0000256" key="1">
    <source>
        <dbReference type="SAM" id="MobiDB-lite"/>
    </source>
</evidence>
<organism evidence="2 3">
    <name type="scientific">Paratrimastix pyriformis</name>
    <dbReference type="NCBI Taxonomy" id="342808"/>
    <lineage>
        <taxon>Eukaryota</taxon>
        <taxon>Metamonada</taxon>
        <taxon>Preaxostyla</taxon>
        <taxon>Paratrimastigidae</taxon>
        <taxon>Paratrimastix</taxon>
    </lineage>
</organism>